<dbReference type="InterPro" id="IPR011761">
    <property type="entry name" value="ATP-grasp"/>
</dbReference>
<dbReference type="AlphaFoldDB" id="A0A0V8JQV6"/>
<dbReference type="GO" id="GO:0005524">
    <property type="term" value="F:ATP binding"/>
    <property type="evidence" value="ECO:0007669"/>
    <property type="project" value="UniProtKB-UniRule"/>
</dbReference>
<organism evidence="3 4">
    <name type="scientific">Priestia veravalensis</name>
    <dbReference type="NCBI Taxonomy" id="1414648"/>
    <lineage>
        <taxon>Bacteria</taxon>
        <taxon>Bacillati</taxon>
        <taxon>Bacillota</taxon>
        <taxon>Bacilli</taxon>
        <taxon>Bacillales</taxon>
        <taxon>Bacillaceae</taxon>
        <taxon>Priestia</taxon>
    </lineage>
</organism>
<dbReference type="RefSeq" id="WP_061785427.1">
    <property type="nucleotide sequence ID" value="NZ_KQ758628.1"/>
</dbReference>
<evidence type="ECO:0000313" key="4">
    <source>
        <dbReference type="Proteomes" id="UP000053681"/>
    </source>
</evidence>
<reference evidence="3 4" key="1">
    <citation type="submission" date="2015-11" db="EMBL/GenBank/DDBJ databases">
        <title>Bacillus caseinolyticus sp nov.</title>
        <authorList>
            <person name="Dastager S.G."/>
            <person name="Mawlankar R."/>
        </authorList>
    </citation>
    <scope>NUCLEOTIDE SEQUENCE [LARGE SCALE GENOMIC DNA]</scope>
    <source>
        <strain evidence="3 4">SGD-V-76</strain>
    </source>
</reference>
<feature type="domain" description="ATP-grasp" evidence="2">
    <location>
        <begin position="121"/>
        <end position="312"/>
    </location>
</feature>
<evidence type="ECO:0000259" key="2">
    <source>
        <dbReference type="PROSITE" id="PS50975"/>
    </source>
</evidence>
<dbReference type="Pfam" id="PF02786">
    <property type="entry name" value="CPSase_L_D2"/>
    <property type="match status" value="1"/>
</dbReference>
<keyword evidence="1" id="KW-0067">ATP-binding</keyword>
<dbReference type="InterPro" id="IPR013815">
    <property type="entry name" value="ATP_grasp_subdomain_1"/>
</dbReference>
<dbReference type="GO" id="GO:0046872">
    <property type="term" value="F:metal ion binding"/>
    <property type="evidence" value="ECO:0007669"/>
    <property type="project" value="InterPro"/>
</dbReference>
<name>A0A0V8JQV6_9BACI</name>
<protein>
    <submittedName>
        <fullName evidence="3">Carbamoyl-phosphate synthase</fullName>
    </submittedName>
</protein>
<dbReference type="PROSITE" id="PS50975">
    <property type="entry name" value="ATP_GRASP"/>
    <property type="match status" value="1"/>
</dbReference>
<evidence type="ECO:0000313" key="3">
    <source>
        <dbReference type="EMBL" id="KSU89370.1"/>
    </source>
</evidence>
<dbReference type="EMBL" id="LNQP01000005">
    <property type="protein sequence ID" value="KSU89370.1"/>
    <property type="molecule type" value="Genomic_DNA"/>
</dbReference>
<proteinExistence type="predicted"/>
<dbReference type="SUPFAM" id="SSF56059">
    <property type="entry name" value="Glutathione synthetase ATP-binding domain-like"/>
    <property type="match status" value="1"/>
</dbReference>
<keyword evidence="4" id="KW-1185">Reference proteome</keyword>
<dbReference type="Gene3D" id="3.30.1490.20">
    <property type="entry name" value="ATP-grasp fold, A domain"/>
    <property type="match status" value="1"/>
</dbReference>
<sequence length="392" mass="45342">MNDKHAAVVLDLSANGLGIIKRLAERNIEIYAFDTEKSYRIGKTKLATCSPCPSPLTEEKELLDVLITLGKKQKHKPVLYTGADDYVIFISKYRKELSNYFLFLFPDHDVIEQVLDKQRAYNLALKHNIPCPKTFIIKNEDDMKTAIETLEFPCILKPVLGHEFRKIINKKAILIQTAEQLQAEYPTYQQAGDLIVQEIIPGDNSCFYKVATFFDENMNLLAQFSLQKNHQFPAQFGTGAHIVSKTVPELFDICLPFFKAIHLKGVAMAEFKKDPRDGVYKFIEINPRFWLTHSLTGAAGIDFVYLYYLSMTEQQPIPHLVQKDGVKWIYLVRYYLTYLTKRKQEGMTLRDFLSGFKGEKEWALFSLRDPMPFVRSAYSHLVNAWKNKRKEK</sequence>
<gene>
    <name evidence="3" type="ORF">AS180_02095</name>
</gene>
<comment type="caution">
    <text evidence="3">The sequence shown here is derived from an EMBL/GenBank/DDBJ whole genome shotgun (WGS) entry which is preliminary data.</text>
</comment>
<accession>A0A0V8JQV6</accession>
<dbReference type="Proteomes" id="UP000053681">
    <property type="component" value="Unassembled WGS sequence"/>
</dbReference>
<dbReference type="Gene3D" id="3.30.470.20">
    <property type="entry name" value="ATP-grasp fold, B domain"/>
    <property type="match status" value="1"/>
</dbReference>
<evidence type="ECO:0000256" key="1">
    <source>
        <dbReference type="PROSITE-ProRule" id="PRU00409"/>
    </source>
</evidence>
<dbReference type="InterPro" id="IPR005479">
    <property type="entry name" value="CPAse_ATP-bd"/>
</dbReference>
<keyword evidence="1" id="KW-0547">Nucleotide-binding</keyword>